<gene>
    <name evidence="3" type="ORF">AV274_1216</name>
</gene>
<evidence type="ECO:0000313" key="4">
    <source>
        <dbReference type="Proteomes" id="UP000078348"/>
    </source>
</evidence>
<dbReference type="GO" id="GO:0004525">
    <property type="term" value="F:ribonuclease III activity"/>
    <property type="evidence" value="ECO:0007669"/>
    <property type="project" value="InterPro"/>
</dbReference>
<evidence type="ECO:0000259" key="2">
    <source>
        <dbReference type="PROSITE" id="PS50142"/>
    </source>
</evidence>
<dbReference type="GO" id="GO:0006396">
    <property type="term" value="P:RNA processing"/>
    <property type="evidence" value="ECO:0007669"/>
    <property type="project" value="InterPro"/>
</dbReference>
<sequence>MNLKQSLDVVDDETTVIQLLLNVDENMLCMRDIATRGKRFSFGFLLPGAKLASLVCNQYYNALQTKREWLTDNRTVILVNLLKRFDLYIDSLLSHNAPHDFISIVYAVRGIKDKGSKPLFVSPHLHLFFHSFVILNAFPITEYVFGDNQAHAQIITVVKEDMMKQLLYVLCAVAESTDLFAYPLFPSILFVFFDDRNRLQFSTLDSSGVFRLLDRTVCSSYDQFECLLSQYHVVIANGNTITSWMVQYAKTVACTVIIDGQDSGRDNQIYLNELKSSEKANLLFSSLCCPQYLDFLSPSFSFSPSPVFVPSRSIWMRYCQQQPSHSCCRGTFEKNQKAALKNPISDEQFTALKYQTDAITIPPPKSPTLSNTYLVDIERAKTKYEIQLDLQLSPKCRLIEMIVHPKQIARKGLPCYLKQDLGIFSDALPYEHYPAVDLYDTNLVEVEFFVHRVPFDLTAEEIAQVEAYSKKVLATVKHNQDDLVVHELFAPLRVRAERVLSPNSGMRDVIDWNAIRDYLSFEIPPATHTVLSGNLLESIQSNKPVYDSIVYTSYKHNFYCFLSVVTDATPISTIPTQTKTFLDCFSRKPEERMAIDTNQPMLRAHVMPPNLQINLYERLFPDSSTVYRVHQEHGDGDRDLVFDYTLTREMIPSCERPEEEKGVDWVMKEERSIREFHSKMSDFAVPTSKDYCNVFLIPQLTLFFPMKYSLFKAFLYLPSCLTYLKTIHGISSLQLELERSLSVRMNYLQLVEAFTSKDVTQFFNYDLLEIYGDAVVKYFVCSKLVLLNDADHPSEYEKRKWFLISNRRLANRGLELGLDRIIRSKTLPSFWGNCNKLSYNIVADVCEALIGAVAFHTTTIQALRVAGFIIGIGKNEMQVLIQGHKMGYVPYCVTKQLDENDPILTTQEALQRISILEGIQQHHYRSQSMAYMSINAFVPGKPYYNYQILEFLGDAVIEWLVMDLIVDMDRNHVVSRNVNVMNCEHGTIPLCPFTVSILKKSLVSNNHFAEIMVKTGLYKVLSVSDQRYEEAMAYANWVFSNQYNPNWDKVHTGFGARGPFEKFCLDSLFKPLSFCDSKHDLEALCEPPKVLGDLFEATLAGMFVESGFVACQNQYRQWFQEDVRKGLVTGDLFVRIHAALSVVLKALGRCIEDTEVSSGYYEQYRQFTFFLKGKEPFVLVELVLPYETPLTEDIVLLSLCRMALERIYEIVKQVVRQEEEK</sequence>
<dbReference type="PROSITE" id="PS50142">
    <property type="entry name" value="RNASE_3_2"/>
    <property type="match status" value="1"/>
</dbReference>
<comment type="caution">
    <text evidence="3">The sequence shown here is derived from an EMBL/GenBank/DDBJ whole genome shotgun (WGS) entry which is preliminary data.</text>
</comment>
<dbReference type="AlphaFoldDB" id="A0A196SME0"/>
<proteinExistence type="predicted"/>
<protein>
    <submittedName>
        <fullName evidence="3">Protein dicer-like 2</fullName>
    </submittedName>
</protein>
<dbReference type="InterPro" id="IPR000999">
    <property type="entry name" value="RNase_III_dom"/>
</dbReference>
<dbReference type="STRING" id="478820.A0A196SME0"/>
<dbReference type="EMBL" id="LXWW01000047">
    <property type="protein sequence ID" value="OAO17059.1"/>
    <property type="molecule type" value="Genomic_DNA"/>
</dbReference>
<dbReference type="SMART" id="SM00535">
    <property type="entry name" value="RIBOc"/>
    <property type="match status" value="2"/>
</dbReference>
<dbReference type="SUPFAM" id="SSF69065">
    <property type="entry name" value="RNase III domain-like"/>
    <property type="match status" value="2"/>
</dbReference>
<dbReference type="Gene3D" id="1.10.1520.10">
    <property type="entry name" value="Ribonuclease III domain"/>
    <property type="match status" value="2"/>
</dbReference>
<organism evidence="3 4">
    <name type="scientific">Blastocystis sp. subtype 1 (strain ATCC 50177 / NandII)</name>
    <dbReference type="NCBI Taxonomy" id="478820"/>
    <lineage>
        <taxon>Eukaryota</taxon>
        <taxon>Sar</taxon>
        <taxon>Stramenopiles</taxon>
        <taxon>Bigyra</taxon>
        <taxon>Opalozoa</taxon>
        <taxon>Opalinata</taxon>
        <taxon>Blastocystidae</taxon>
        <taxon>Blastocystis</taxon>
    </lineage>
</organism>
<reference evidence="3 4" key="1">
    <citation type="submission" date="2016-05" db="EMBL/GenBank/DDBJ databases">
        <title>Nuclear genome of Blastocystis sp. subtype 1 NandII.</title>
        <authorList>
            <person name="Gentekaki E."/>
            <person name="Curtis B."/>
            <person name="Stairs C."/>
            <person name="Eme L."/>
            <person name="Herman E."/>
            <person name="Klimes V."/>
            <person name="Arias M.C."/>
            <person name="Elias M."/>
            <person name="Hilliou F."/>
            <person name="Klute M."/>
            <person name="Malik S.-B."/>
            <person name="Pightling A."/>
            <person name="Rachubinski R."/>
            <person name="Salas D."/>
            <person name="Schlacht A."/>
            <person name="Suga H."/>
            <person name="Archibald J."/>
            <person name="Ball S.G."/>
            <person name="Clark G."/>
            <person name="Dacks J."/>
            <person name="Van Der Giezen M."/>
            <person name="Tsaousis A."/>
            <person name="Roger A."/>
        </authorList>
    </citation>
    <scope>NUCLEOTIDE SEQUENCE [LARGE SCALE GENOMIC DNA]</scope>
    <source>
        <strain evidence="4">ATCC 50177 / NandII</strain>
    </source>
</reference>
<keyword evidence="4" id="KW-1185">Reference proteome</keyword>
<dbReference type="CDD" id="cd00593">
    <property type="entry name" value="RIBOc"/>
    <property type="match status" value="1"/>
</dbReference>
<keyword evidence="1" id="KW-0378">Hydrolase</keyword>
<dbReference type="PANTHER" id="PTHR14950">
    <property type="entry name" value="DICER-RELATED"/>
    <property type="match status" value="1"/>
</dbReference>
<dbReference type="OrthoDB" id="6513042at2759"/>
<dbReference type="Proteomes" id="UP000078348">
    <property type="component" value="Unassembled WGS sequence"/>
</dbReference>
<dbReference type="Pfam" id="PF00636">
    <property type="entry name" value="Ribonuclease_3"/>
    <property type="match status" value="2"/>
</dbReference>
<name>A0A196SME0_BLAHN</name>
<dbReference type="InterPro" id="IPR036389">
    <property type="entry name" value="RNase_III_sf"/>
</dbReference>
<evidence type="ECO:0000313" key="3">
    <source>
        <dbReference type="EMBL" id="OAO17059.1"/>
    </source>
</evidence>
<evidence type="ECO:0000256" key="1">
    <source>
        <dbReference type="ARBA" id="ARBA00022801"/>
    </source>
</evidence>
<feature type="domain" description="RNase III" evidence="2">
    <location>
        <begin position="730"/>
        <end position="858"/>
    </location>
</feature>
<accession>A0A196SME0</accession>